<evidence type="ECO:0000256" key="5">
    <source>
        <dbReference type="ARBA" id="ARBA00023242"/>
    </source>
</evidence>
<proteinExistence type="inferred from homology"/>
<evidence type="ECO:0000256" key="1">
    <source>
        <dbReference type="ARBA" id="ARBA00004604"/>
    </source>
</evidence>
<comment type="similarity">
    <text evidence="2">Belongs to the UTP6 family.</text>
</comment>
<dbReference type="EMBL" id="MLYV02000283">
    <property type="protein sequence ID" value="PSS18921.1"/>
    <property type="molecule type" value="Genomic_DNA"/>
</dbReference>
<dbReference type="InterPro" id="IPR055347">
    <property type="entry name" value="UTP6_N"/>
</dbReference>
<dbReference type="GO" id="GO:0034388">
    <property type="term" value="C:Pwp2p-containing subcomplex of 90S preribosome"/>
    <property type="evidence" value="ECO:0007669"/>
    <property type="project" value="TreeGrafter"/>
</dbReference>
<reference evidence="7 8" key="1">
    <citation type="submission" date="2018-02" db="EMBL/GenBank/DDBJ databases">
        <title>Genome sequence of the basidiomycete white-rot fungus Phlebia centrifuga.</title>
        <authorList>
            <person name="Granchi Z."/>
            <person name="Peng M."/>
            <person name="de Vries R.P."/>
            <person name="Hilden K."/>
            <person name="Makela M.R."/>
            <person name="Grigoriev I."/>
            <person name="Riley R."/>
        </authorList>
    </citation>
    <scope>NUCLEOTIDE SEQUENCE [LARGE SCALE GENOMIC DNA]</scope>
    <source>
        <strain evidence="7 8">FBCC195</strain>
    </source>
</reference>
<dbReference type="PANTHER" id="PTHR23271:SF1">
    <property type="entry name" value="U3 SMALL NUCLEOLAR RNA-ASSOCIATED PROTEIN 6 HOMOLOG"/>
    <property type="match status" value="1"/>
</dbReference>
<dbReference type="SMART" id="SM00386">
    <property type="entry name" value="HAT"/>
    <property type="match status" value="4"/>
</dbReference>
<keyword evidence="8" id="KW-1185">Reference proteome</keyword>
<dbReference type="GO" id="GO:0032040">
    <property type="term" value="C:small-subunit processome"/>
    <property type="evidence" value="ECO:0007669"/>
    <property type="project" value="TreeGrafter"/>
</dbReference>
<dbReference type="Pfam" id="PF08640">
    <property type="entry name" value="U3_assoc_6"/>
    <property type="match status" value="1"/>
</dbReference>
<evidence type="ECO:0000256" key="4">
    <source>
        <dbReference type="ARBA" id="ARBA00022737"/>
    </source>
</evidence>
<dbReference type="GO" id="GO:0030515">
    <property type="term" value="F:snoRNA binding"/>
    <property type="evidence" value="ECO:0007669"/>
    <property type="project" value="InterPro"/>
</dbReference>
<gene>
    <name evidence="7" type="ORF">PHLCEN_2v3137</name>
</gene>
<feature type="domain" description="U3 small nucleolar RNA-associated protein 6 N-terminal" evidence="6">
    <location>
        <begin position="1"/>
        <end position="81"/>
    </location>
</feature>
<dbReference type="PANTHER" id="PTHR23271">
    <property type="entry name" value="HEPATOCELLULAR CARCINOMA-ASSOCIATED ANTIGEN 66"/>
    <property type="match status" value="1"/>
</dbReference>
<dbReference type="InterPro" id="IPR013949">
    <property type="entry name" value="Utp6"/>
</dbReference>
<evidence type="ECO:0000256" key="3">
    <source>
        <dbReference type="ARBA" id="ARBA00022552"/>
    </source>
</evidence>
<dbReference type="InterPro" id="IPR011990">
    <property type="entry name" value="TPR-like_helical_dom_sf"/>
</dbReference>
<name>A0A2R6R104_9APHY</name>
<accession>A0A2R6R104</accession>
<comment type="subcellular location">
    <subcellularLocation>
        <location evidence="1">Nucleus</location>
        <location evidence="1">Nucleolus</location>
    </subcellularLocation>
</comment>
<organism evidence="7 8">
    <name type="scientific">Hermanssonia centrifuga</name>
    <dbReference type="NCBI Taxonomy" id="98765"/>
    <lineage>
        <taxon>Eukaryota</taxon>
        <taxon>Fungi</taxon>
        <taxon>Dikarya</taxon>
        <taxon>Basidiomycota</taxon>
        <taxon>Agaricomycotina</taxon>
        <taxon>Agaricomycetes</taxon>
        <taxon>Polyporales</taxon>
        <taxon>Meruliaceae</taxon>
        <taxon>Hermanssonia</taxon>
    </lineage>
</organism>
<dbReference type="Gene3D" id="1.25.40.10">
    <property type="entry name" value="Tetratricopeptide repeat domain"/>
    <property type="match status" value="1"/>
</dbReference>
<dbReference type="GO" id="GO:0000462">
    <property type="term" value="P:maturation of SSU-rRNA from tricistronic rRNA transcript (SSU-rRNA, 5.8S rRNA, LSU-rRNA)"/>
    <property type="evidence" value="ECO:0007669"/>
    <property type="project" value="InterPro"/>
</dbReference>
<dbReference type="Proteomes" id="UP000186601">
    <property type="component" value="Unassembled WGS sequence"/>
</dbReference>
<evidence type="ECO:0000259" key="6">
    <source>
        <dbReference type="Pfam" id="PF08640"/>
    </source>
</evidence>
<evidence type="ECO:0000313" key="8">
    <source>
        <dbReference type="Proteomes" id="UP000186601"/>
    </source>
</evidence>
<protein>
    <recommendedName>
        <fullName evidence="6">U3 small nucleolar RNA-associated protein 6 N-terminal domain-containing protein</fullName>
    </recommendedName>
</protein>
<dbReference type="STRING" id="98765.A0A2R6R104"/>
<keyword evidence="5" id="KW-0539">Nucleus</keyword>
<evidence type="ECO:0000256" key="2">
    <source>
        <dbReference type="ARBA" id="ARBA00010734"/>
    </source>
</evidence>
<comment type="caution">
    <text evidence="7">The sequence shown here is derived from an EMBL/GenBank/DDBJ whole genome shotgun (WGS) entry which is preliminary data.</text>
</comment>
<keyword evidence="4" id="KW-0677">Repeat</keyword>
<sequence length="661" mass="74142">MLAELKDLVQKGLFTQKEIKQVMKKRTAFETALVRRIAKKNDYLRYAAYEMGLEALRKKRVERLKLPRSTPSVSDYALVRRQFHIFERALKKFKSDVALWIQYIQVAKKEGARSLVGRITARALQLHPNVPSLYILAAQHELSHLSPSAARTLLQRGIRLNGDNVEMWREYVRMEMGFVEGMRRRWGVLGIDLNGKGKAKAQENVEDGMDDTEVEQMQGEAEGEGDEAEKARREIMQGAIVKSVISNAVKALPKAELFTSLHGLLTTYPVPPPFRAALLDHLHTLLQQTLPTDPVAVRLTATRLLVPDLTGEALVDALRDANEKMSRAVRQACDGKEVDVNGLASAYSLFVKEWVQKDELDDSIKAYLLTSMHVLIQHLSKSSPPMVPAPILEIHLSLLTTNPKLRTSLPYAKNISNIARRYTSLQRTDAGLWIARLEAEQAFSTASSVGEGMSVEMHKNWEAARSVVSGDDVVRVWTWGVTPVEDINDEAEAKNTLHLLGELLAETLRMQDTPSFRAVHDHLLKNCASLLKYLSSPQDRTTYYRRLSSAYLPDASTFKAFFQTESSLPAGEESEPLLQEIFQTWRRRDIVEASLAWAGWLLGKGRGKEASEVIQRARTEAGAVQGPEQEQRLEAGWVAVMGELEKGGAKEAESDEEMHDA</sequence>
<dbReference type="AlphaFoldDB" id="A0A2R6R104"/>
<keyword evidence="3" id="KW-0698">rRNA processing</keyword>
<dbReference type="OrthoDB" id="28112at2759"/>
<dbReference type="InterPro" id="IPR003107">
    <property type="entry name" value="HAT"/>
</dbReference>
<evidence type="ECO:0000313" key="7">
    <source>
        <dbReference type="EMBL" id="PSS18921.1"/>
    </source>
</evidence>
<dbReference type="SUPFAM" id="SSF48452">
    <property type="entry name" value="TPR-like"/>
    <property type="match status" value="1"/>
</dbReference>